<sequence length="114" mass="12739">MLAPVLLLVGGAQAWSKRNAELPARVRGRARARAATAVDWVQLLHVGLCDVRRERRCARVMRRGRRLVSQVPKVDDDGVLSRDVSINLPDNLGIHSGFESDWMRLESSHVMSLS</sequence>
<reference evidence="1 2" key="1">
    <citation type="submission" date="2018-09" db="EMBL/GenBank/DDBJ databases">
        <authorList>
            <person name="Peiro R."/>
            <person name="Begona"/>
            <person name="Cbmso G."/>
            <person name="Lopez M."/>
            <person name="Gonzalez S."/>
        </authorList>
    </citation>
    <scope>NUCLEOTIDE SEQUENCE [LARGE SCALE GENOMIC DNA]</scope>
</reference>
<proteinExistence type="predicted"/>
<protein>
    <submittedName>
        <fullName evidence="1">Hypothetical_protein</fullName>
    </submittedName>
</protein>
<evidence type="ECO:0000313" key="1">
    <source>
        <dbReference type="EMBL" id="SYZ67438.1"/>
    </source>
</evidence>
<name>A0A3P3ZB16_LEIBR</name>
<organism evidence="1 2">
    <name type="scientific">Leishmania braziliensis MHOM/BR/75/M2904</name>
    <dbReference type="NCBI Taxonomy" id="420245"/>
    <lineage>
        <taxon>Eukaryota</taxon>
        <taxon>Discoba</taxon>
        <taxon>Euglenozoa</taxon>
        <taxon>Kinetoplastea</taxon>
        <taxon>Metakinetoplastina</taxon>
        <taxon>Trypanosomatida</taxon>
        <taxon>Trypanosomatidae</taxon>
        <taxon>Leishmaniinae</taxon>
        <taxon>Leishmania</taxon>
        <taxon>Leishmania braziliensis species complex</taxon>
    </lineage>
</organism>
<evidence type="ECO:0000313" key="2">
    <source>
        <dbReference type="Proteomes" id="UP000319462"/>
    </source>
</evidence>
<accession>A0A3P3ZB16</accession>
<dbReference type="AlphaFoldDB" id="A0A3P3ZB16"/>
<gene>
    <name evidence="1" type="ORF">LBRM2904_28.2500</name>
</gene>
<dbReference type="EMBL" id="LS997627">
    <property type="protein sequence ID" value="SYZ67438.1"/>
    <property type="molecule type" value="Genomic_DNA"/>
</dbReference>
<dbReference type="Proteomes" id="UP000319462">
    <property type="component" value="Chromosome 28"/>
</dbReference>